<sequence>MKNFVKLYSGLIVISFLFSCNSRTPDSVKSAKEVNAKRIDSESRPDDSSAIVLTKDDADFLVNTASGVMLESQMGELARDRSGNKRVKELGAMIARDHEEAQAKLKKLAAAKNVTLPADISNHQQKQKESLLKKEGIEFDRSYVDLTVNDYNKDIRDFGKAAKYATDPDVKSFASNSLPLLYTHLDSARSLQKVMKRVIDISTPIPK</sequence>
<evidence type="ECO:0000259" key="1">
    <source>
        <dbReference type="Pfam" id="PF13628"/>
    </source>
</evidence>
<dbReference type="Pfam" id="PF13628">
    <property type="entry name" value="DUF4142"/>
    <property type="match status" value="1"/>
</dbReference>
<evidence type="ECO:0000313" key="3">
    <source>
        <dbReference type="Proteomes" id="UP000240978"/>
    </source>
</evidence>
<evidence type="ECO:0000313" key="2">
    <source>
        <dbReference type="EMBL" id="PSL34647.1"/>
    </source>
</evidence>
<comment type="caution">
    <text evidence="2">The sequence shown here is derived from an EMBL/GenBank/DDBJ whole genome shotgun (WGS) entry which is preliminary data.</text>
</comment>
<dbReference type="PANTHER" id="PTHR38593:SF1">
    <property type="entry name" value="BLR2558 PROTEIN"/>
    <property type="match status" value="1"/>
</dbReference>
<dbReference type="OrthoDB" id="883203at2"/>
<dbReference type="PROSITE" id="PS51257">
    <property type="entry name" value="PROKAR_LIPOPROTEIN"/>
    <property type="match status" value="1"/>
</dbReference>
<accession>A0A2P8GKZ3</accession>
<gene>
    <name evidence="2" type="ORF">CLV42_102220</name>
</gene>
<reference evidence="2 3" key="1">
    <citation type="submission" date="2018-03" db="EMBL/GenBank/DDBJ databases">
        <title>Genomic Encyclopedia of Archaeal and Bacterial Type Strains, Phase II (KMG-II): from individual species to whole genera.</title>
        <authorList>
            <person name="Goeker M."/>
        </authorList>
    </citation>
    <scope>NUCLEOTIDE SEQUENCE [LARGE SCALE GENOMIC DNA]</scope>
    <source>
        <strain evidence="2 3">DSM 18107</strain>
    </source>
</reference>
<name>A0A2P8GKZ3_9BACT</name>
<protein>
    <submittedName>
        <fullName evidence="2">Putative membrane protein</fullName>
    </submittedName>
</protein>
<organism evidence="2 3">
    <name type="scientific">Chitinophaga ginsengisoli</name>
    <dbReference type="NCBI Taxonomy" id="363837"/>
    <lineage>
        <taxon>Bacteria</taxon>
        <taxon>Pseudomonadati</taxon>
        <taxon>Bacteroidota</taxon>
        <taxon>Chitinophagia</taxon>
        <taxon>Chitinophagales</taxon>
        <taxon>Chitinophagaceae</taxon>
        <taxon>Chitinophaga</taxon>
    </lineage>
</organism>
<feature type="domain" description="DUF4142" evidence="1">
    <location>
        <begin position="56"/>
        <end position="191"/>
    </location>
</feature>
<dbReference type="RefSeq" id="WP_106600927.1">
    <property type="nucleotide sequence ID" value="NZ_PYGK01000002.1"/>
</dbReference>
<dbReference type="Proteomes" id="UP000240978">
    <property type="component" value="Unassembled WGS sequence"/>
</dbReference>
<proteinExistence type="predicted"/>
<dbReference type="InterPro" id="IPR012347">
    <property type="entry name" value="Ferritin-like"/>
</dbReference>
<dbReference type="PANTHER" id="PTHR38593">
    <property type="entry name" value="BLR2558 PROTEIN"/>
    <property type="match status" value="1"/>
</dbReference>
<keyword evidence="3" id="KW-1185">Reference proteome</keyword>
<dbReference type="Gene3D" id="1.20.1260.10">
    <property type="match status" value="1"/>
</dbReference>
<dbReference type="EMBL" id="PYGK01000002">
    <property type="protein sequence ID" value="PSL34647.1"/>
    <property type="molecule type" value="Genomic_DNA"/>
</dbReference>
<dbReference type="AlphaFoldDB" id="A0A2P8GKZ3"/>
<dbReference type="InterPro" id="IPR025419">
    <property type="entry name" value="DUF4142"/>
</dbReference>